<evidence type="ECO:0000256" key="1">
    <source>
        <dbReference type="ARBA" id="ARBA00038240"/>
    </source>
</evidence>
<dbReference type="AlphaFoldDB" id="A0A3A1R1B7"/>
<dbReference type="Pfam" id="PF01636">
    <property type="entry name" value="APH"/>
    <property type="match status" value="1"/>
</dbReference>
<keyword evidence="4" id="KW-1185">Reference proteome</keyword>
<dbReference type="InterPro" id="IPR050249">
    <property type="entry name" value="Pseudomonas-type_ThrB"/>
</dbReference>
<dbReference type="PANTHER" id="PTHR21064">
    <property type="entry name" value="AMINOGLYCOSIDE PHOSPHOTRANSFERASE DOMAIN-CONTAINING PROTEIN-RELATED"/>
    <property type="match status" value="1"/>
</dbReference>
<protein>
    <recommendedName>
        <fullName evidence="2">Aminoglycoside phosphotransferase domain-containing protein</fullName>
    </recommendedName>
</protein>
<sequence>MTLKALSLWNSHEGTERFIRVSSNFVFSFKSGEDSFILRLTPGEDRLRLQAEMDFLLLLSNQGLTVNMPVPSVNGNLIEPIVTDAGNFQAVVFNFFEGEQLEIDEMTGERMEAWGRALGSLHAVSNGISWLTDHTRLESLLGGNGDNLPMAVRREESYLRNWLYGLQQTQESYGPIHFDLELDNIIWQGSKPQIIDFESSLTGWYAADIAFALRDLFEDVVDLQDEKFSLFLQGYRQARPIGDQEVKDIPMFLRYRQLLTYKLLLNSMDVKVNPEQPEWVNELIIKLENKRAQYEAGFEVENEMEQRSQ</sequence>
<reference evidence="3 4" key="1">
    <citation type="submission" date="2018-09" db="EMBL/GenBank/DDBJ databases">
        <title>Bacillus saliacetes sp. nov., isolated from Thai shrimp paste (Ka-pi).</title>
        <authorList>
            <person name="Daroonpunt R."/>
            <person name="Tanasupawat S."/>
            <person name="Yiamsombut S."/>
        </authorList>
    </citation>
    <scope>NUCLEOTIDE SEQUENCE [LARGE SCALE GENOMIC DNA]</scope>
    <source>
        <strain evidence="3 4">SKP7-4</strain>
    </source>
</reference>
<dbReference type="GO" id="GO:0009088">
    <property type="term" value="P:threonine biosynthetic process"/>
    <property type="evidence" value="ECO:0007669"/>
    <property type="project" value="TreeGrafter"/>
</dbReference>
<dbReference type="Gene3D" id="3.90.1200.10">
    <property type="match status" value="1"/>
</dbReference>
<dbReference type="InterPro" id="IPR011009">
    <property type="entry name" value="Kinase-like_dom_sf"/>
</dbReference>
<evidence type="ECO:0000313" key="4">
    <source>
        <dbReference type="Proteomes" id="UP000265801"/>
    </source>
</evidence>
<organism evidence="3 4">
    <name type="scientific">Bacillus salacetis</name>
    <dbReference type="NCBI Taxonomy" id="2315464"/>
    <lineage>
        <taxon>Bacteria</taxon>
        <taxon>Bacillati</taxon>
        <taxon>Bacillota</taxon>
        <taxon>Bacilli</taxon>
        <taxon>Bacillales</taxon>
        <taxon>Bacillaceae</taxon>
        <taxon>Bacillus</taxon>
    </lineage>
</organism>
<dbReference type="GO" id="GO:0004413">
    <property type="term" value="F:homoserine kinase activity"/>
    <property type="evidence" value="ECO:0007669"/>
    <property type="project" value="TreeGrafter"/>
</dbReference>
<comment type="caution">
    <text evidence="3">The sequence shown here is derived from an EMBL/GenBank/DDBJ whole genome shotgun (WGS) entry which is preliminary data.</text>
</comment>
<comment type="similarity">
    <text evidence="1">Belongs to the pseudomonas-type ThrB family.</text>
</comment>
<evidence type="ECO:0000259" key="2">
    <source>
        <dbReference type="Pfam" id="PF01636"/>
    </source>
</evidence>
<gene>
    <name evidence="3" type="ORF">D3H55_08050</name>
</gene>
<feature type="domain" description="Aminoglycoside phosphotransferase" evidence="2">
    <location>
        <begin position="23"/>
        <end position="240"/>
    </location>
</feature>
<dbReference type="InterPro" id="IPR002575">
    <property type="entry name" value="Aminoglycoside_PTrfase"/>
</dbReference>
<dbReference type="SUPFAM" id="SSF56112">
    <property type="entry name" value="Protein kinase-like (PK-like)"/>
    <property type="match status" value="1"/>
</dbReference>
<proteinExistence type="inferred from homology"/>
<dbReference type="EMBL" id="QXIR01000008">
    <property type="protein sequence ID" value="RIW35338.1"/>
    <property type="molecule type" value="Genomic_DNA"/>
</dbReference>
<dbReference type="PANTHER" id="PTHR21064:SF6">
    <property type="entry name" value="AMINOGLYCOSIDE PHOSPHOTRANSFERASE DOMAIN-CONTAINING PROTEIN"/>
    <property type="match status" value="1"/>
</dbReference>
<name>A0A3A1R1B7_9BACI</name>
<dbReference type="RefSeq" id="WP_119546383.1">
    <property type="nucleotide sequence ID" value="NZ_QXIR01000008.1"/>
</dbReference>
<evidence type="ECO:0000313" key="3">
    <source>
        <dbReference type="EMBL" id="RIW35338.1"/>
    </source>
</evidence>
<dbReference type="Proteomes" id="UP000265801">
    <property type="component" value="Unassembled WGS sequence"/>
</dbReference>
<dbReference type="OrthoDB" id="4030632at2"/>
<accession>A0A3A1R1B7</accession>